<keyword evidence="6" id="KW-0539">Nucleus</keyword>
<accession>A0A3P7IKF3</accession>
<keyword evidence="4" id="KW-0805">Transcription regulation</keyword>
<dbReference type="OrthoDB" id="360521at2759"/>
<dbReference type="GO" id="GO:0006351">
    <property type="term" value="P:DNA-templated transcription"/>
    <property type="evidence" value="ECO:0007669"/>
    <property type="project" value="InterPro"/>
</dbReference>
<dbReference type="SUPFAM" id="SSF140383">
    <property type="entry name" value="BSD domain-like"/>
    <property type="match status" value="1"/>
</dbReference>
<feature type="non-terminal residue" evidence="8">
    <location>
        <position position="219"/>
    </location>
</feature>
<dbReference type="Proteomes" id="UP000270094">
    <property type="component" value="Unassembled WGS sequence"/>
</dbReference>
<dbReference type="Gene3D" id="2.30.29.30">
    <property type="entry name" value="Pleckstrin-homology domain (PH domain)/Phosphotyrosine-binding domain (PTB)"/>
    <property type="match status" value="1"/>
</dbReference>
<dbReference type="GO" id="GO:0006289">
    <property type="term" value="P:nucleotide-excision repair"/>
    <property type="evidence" value="ECO:0007669"/>
    <property type="project" value="InterPro"/>
</dbReference>
<dbReference type="InterPro" id="IPR013876">
    <property type="entry name" value="TFIIH_BTF_p62_N"/>
</dbReference>
<dbReference type="PANTHER" id="PTHR12856">
    <property type="entry name" value="TRANSCRIPTION INITIATION FACTOR IIH-RELATED"/>
    <property type="match status" value="1"/>
</dbReference>
<evidence type="ECO:0000256" key="4">
    <source>
        <dbReference type="ARBA" id="ARBA00023015"/>
    </source>
</evidence>
<keyword evidence="5" id="KW-0804">Transcription</keyword>
<evidence type="ECO:0000256" key="3">
    <source>
        <dbReference type="ARBA" id="ARBA00022737"/>
    </source>
</evidence>
<dbReference type="InterPro" id="IPR011993">
    <property type="entry name" value="PH-like_dom_sf"/>
</dbReference>
<keyword evidence="3" id="KW-0677">Repeat</keyword>
<keyword evidence="9" id="KW-1185">Reference proteome</keyword>
<dbReference type="GO" id="GO:0000439">
    <property type="term" value="C:transcription factor TFIIH core complex"/>
    <property type="evidence" value="ECO:0007669"/>
    <property type="project" value="InterPro"/>
</dbReference>
<comment type="similarity">
    <text evidence="2">Belongs to the TFB1 family.</text>
</comment>
<evidence type="ECO:0000256" key="6">
    <source>
        <dbReference type="ARBA" id="ARBA00023242"/>
    </source>
</evidence>
<evidence type="ECO:0000313" key="9">
    <source>
        <dbReference type="Proteomes" id="UP000270094"/>
    </source>
</evidence>
<evidence type="ECO:0000313" key="8">
    <source>
        <dbReference type="EMBL" id="VDM67329.1"/>
    </source>
</evidence>
<dbReference type="Pfam" id="PF08567">
    <property type="entry name" value="PH_TFIIH"/>
    <property type="match status" value="1"/>
</dbReference>
<dbReference type="PROSITE" id="PS50858">
    <property type="entry name" value="BSD"/>
    <property type="match status" value="1"/>
</dbReference>
<evidence type="ECO:0000256" key="5">
    <source>
        <dbReference type="ARBA" id="ARBA00023163"/>
    </source>
</evidence>
<dbReference type="SMART" id="SM00751">
    <property type="entry name" value="BSD"/>
    <property type="match status" value="1"/>
</dbReference>
<dbReference type="AlphaFoldDB" id="A0A3P7IKF3"/>
<reference evidence="8 9" key="1">
    <citation type="submission" date="2018-11" db="EMBL/GenBank/DDBJ databases">
        <authorList>
            <consortium name="Pathogen Informatics"/>
        </authorList>
    </citation>
    <scope>NUCLEOTIDE SEQUENCE [LARGE SCALE GENOMIC DNA]</scope>
</reference>
<name>A0A3P7IKF3_STRVU</name>
<evidence type="ECO:0000256" key="1">
    <source>
        <dbReference type="ARBA" id="ARBA00004123"/>
    </source>
</evidence>
<dbReference type="Gene3D" id="6.10.140.1200">
    <property type="match status" value="1"/>
</dbReference>
<dbReference type="InterPro" id="IPR005607">
    <property type="entry name" value="BSD_dom"/>
</dbReference>
<dbReference type="SUPFAM" id="SSF50729">
    <property type="entry name" value="PH domain-like"/>
    <property type="match status" value="1"/>
</dbReference>
<feature type="domain" description="BSD" evidence="7">
    <location>
        <begin position="118"/>
        <end position="174"/>
    </location>
</feature>
<dbReference type="InterPro" id="IPR027079">
    <property type="entry name" value="Tfb1/GTF2H1"/>
</dbReference>
<sequence>MADTSELLLTLDHIKYRKPGDGRSPIGRLMLYREHVEWRDNAGPEILYVKFMQIKGQRVSPPQKSKVQLQLVLQNDDQATFVFLNPDLDKEGLTKERDLLKETLQQALIAHRQRVNQLAASNEKDVKQSELKEKQRILGENKQLDQLYTHLVASKLISAQEFWTDYYQSASFLNSGTVEDKAGISGAFLTNIVQQEGTNGIKLNLNTEIIQAVFNTYPA</sequence>
<dbReference type="CDD" id="cd13229">
    <property type="entry name" value="PH_TFIIH"/>
    <property type="match status" value="1"/>
</dbReference>
<evidence type="ECO:0000259" key="7">
    <source>
        <dbReference type="PROSITE" id="PS50858"/>
    </source>
</evidence>
<evidence type="ECO:0000256" key="2">
    <source>
        <dbReference type="ARBA" id="ARBA00009448"/>
    </source>
</evidence>
<comment type="subcellular location">
    <subcellularLocation>
        <location evidence="1">Nucleus</location>
    </subcellularLocation>
</comment>
<protein>
    <recommendedName>
        <fullName evidence="7">BSD domain-containing protein</fullName>
    </recommendedName>
</protein>
<proteinExistence type="inferred from homology"/>
<dbReference type="InterPro" id="IPR035925">
    <property type="entry name" value="BSD_dom_sf"/>
</dbReference>
<dbReference type="EMBL" id="UYYB01005201">
    <property type="protein sequence ID" value="VDM67329.1"/>
    <property type="molecule type" value="Genomic_DNA"/>
</dbReference>
<organism evidence="8 9">
    <name type="scientific">Strongylus vulgaris</name>
    <name type="common">Blood worm</name>
    <dbReference type="NCBI Taxonomy" id="40348"/>
    <lineage>
        <taxon>Eukaryota</taxon>
        <taxon>Metazoa</taxon>
        <taxon>Ecdysozoa</taxon>
        <taxon>Nematoda</taxon>
        <taxon>Chromadorea</taxon>
        <taxon>Rhabditida</taxon>
        <taxon>Rhabditina</taxon>
        <taxon>Rhabditomorpha</taxon>
        <taxon>Strongyloidea</taxon>
        <taxon>Strongylidae</taxon>
        <taxon>Strongylus</taxon>
    </lineage>
</organism>
<gene>
    <name evidence="8" type="ORF">SVUK_LOCUS2327</name>
</gene>